<organism evidence="4 5">
    <name type="scientific">Paenibacillus alginolyticus</name>
    <dbReference type="NCBI Taxonomy" id="59839"/>
    <lineage>
        <taxon>Bacteria</taxon>
        <taxon>Bacillati</taxon>
        <taxon>Bacillota</taxon>
        <taxon>Bacilli</taxon>
        <taxon>Bacillales</taxon>
        <taxon>Paenibacillaceae</taxon>
        <taxon>Paenibacillus</taxon>
    </lineage>
</organism>
<dbReference type="EMBL" id="JAMDMX010000016">
    <property type="protein sequence ID" value="MCY9692542.1"/>
    <property type="molecule type" value="Genomic_DNA"/>
</dbReference>
<keyword evidence="1" id="KW-0863">Zinc-finger</keyword>
<dbReference type="PROSITE" id="PS50966">
    <property type="entry name" value="ZF_SWIM"/>
    <property type="match status" value="1"/>
</dbReference>
<dbReference type="Pfam" id="PF04434">
    <property type="entry name" value="SWIM"/>
    <property type="match status" value="1"/>
</dbReference>
<dbReference type="InterPro" id="IPR007527">
    <property type="entry name" value="Znf_SWIM"/>
</dbReference>
<dbReference type="Proteomes" id="UP001527099">
    <property type="component" value="Unassembled WGS sequence"/>
</dbReference>
<keyword evidence="2" id="KW-0175">Coiled coil</keyword>
<gene>
    <name evidence="4" type="ORF">M5X19_06455</name>
</gene>
<evidence type="ECO:0000259" key="3">
    <source>
        <dbReference type="PROSITE" id="PS50966"/>
    </source>
</evidence>
<feature type="coiled-coil region" evidence="2">
    <location>
        <begin position="112"/>
        <end position="145"/>
    </location>
</feature>
<comment type="caution">
    <text evidence="4">The sequence shown here is derived from an EMBL/GenBank/DDBJ whole genome shotgun (WGS) entry which is preliminary data.</text>
</comment>
<protein>
    <submittedName>
        <fullName evidence="4">SWIM zinc finger domain-containing protein</fullName>
    </submittedName>
</protein>
<name>A0ABT4G8M4_9BACL</name>
<accession>A0ABT4G8M4</accession>
<keyword evidence="1" id="KW-0479">Metal-binding</keyword>
<evidence type="ECO:0000313" key="4">
    <source>
        <dbReference type="EMBL" id="MCY9692542.1"/>
    </source>
</evidence>
<proteinExistence type="predicted"/>
<reference evidence="4 5" key="1">
    <citation type="submission" date="2022-05" db="EMBL/GenBank/DDBJ databases">
        <title>Genome Sequencing of Bee-Associated Microbes.</title>
        <authorList>
            <person name="Dunlap C."/>
        </authorList>
    </citation>
    <scope>NUCLEOTIDE SEQUENCE [LARGE SCALE GENOMIC DNA]</scope>
    <source>
        <strain evidence="4 5">NRRL B-14421</strain>
    </source>
</reference>
<keyword evidence="5" id="KW-1185">Reference proteome</keyword>
<sequence length="568" mass="68167">MQTRLTLTSNELTDLVVQVRASFTYENLLRGFDAYKQHAVNYFQITEKSLILARVKMPEFYDIQLDLDFLSISTCTCSDGGFCEHMAAVFFAVYQQHRQSPDRFIHECATVIKELETAQDMQAAKARKAQEKQTLEKLLQEQKLQAPLTRSAGSNRPVKEASQVRKNTVQVPSLETDNVEAWHQYFQSMYEQEEVPHGQGRDEDELIRILCKPMALWETTLRQLFETHVRLFVLLKLEESYQKIDESESFLYYMYESHLRHSFYECFEELEELIANIKFKKMTDDYRKIIEATERFLEQKFYHKSFELIDTFALYTIFWTDLLGVEPFRKHEMDRLDLALQKPREQNRDFIIHARAFHDWLEGQDEAATERLQDVEKLYVPHILQQLGHLYEKDEWSRLYHWLRWLFPYIQSQDHEEIEEYFFFWSETNKVRPLEDEFLQTMATLLPYSNKEYYAEYLLENGHYKRWVDLQMMTDELPIYLDTYDLKKVESANPAYLLPLYHQAIEQCILEKNRDAYESAVTMLKKLKQLYKQLNQLNKWEAYIAYTVKKYSRLRSFQEELKRGKVVS</sequence>
<evidence type="ECO:0000313" key="5">
    <source>
        <dbReference type="Proteomes" id="UP001527099"/>
    </source>
</evidence>
<evidence type="ECO:0000256" key="2">
    <source>
        <dbReference type="SAM" id="Coils"/>
    </source>
</evidence>
<feature type="domain" description="SWIM-type" evidence="3">
    <location>
        <begin position="61"/>
        <end position="94"/>
    </location>
</feature>
<keyword evidence="1" id="KW-0862">Zinc</keyword>
<evidence type="ECO:0000256" key="1">
    <source>
        <dbReference type="PROSITE-ProRule" id="PRU00325"/>
    </source>
</evidence>
<dbReference type="RefSeq" id="WP_268614075.1">
    <property type="nucleotide sequence ID" value="NZ_JAMDMX010000016.1"/>
</dbReference>